<organism evidence="9 10">
    <name type="scientific">Corallococcus caeni</name>
    <dbReference type="NCBI Taxonomy" id="3082388"/>
    <lineage>
        <taxon>Bacteria</taxon>
        <taxon>Pseudomonadati</taxon>
        <taxon>Myxococcota</taxon>
        <taxon>Myxococcia</taxon>
        <taxon>Myxococcales</taxon>
        <taxon>Cystobacterineae</taxon>
        <taxon>Myxococcaceae</taxon>
        <taxon>Corallococcus</taxon>
    </lineage>
</organism>
<evidence type="ECO:0000313" key="10">
    <source>
        <dbReference type="Proteomes" id="UP001342631"/>
    </source>
</evidence>
<comment type="caution">
    <text evidence="9">The sequence shown here is derived from an EMBL/GenBank/DDBJ whole genome shotgun (WGS) entry which is preliminary data.</text>
</comment>
<feature type="domain" description="Peptidase M20 dimerisation" evidence="8">
    <location>
        <begin position="263"/>
        <end position="407"/>
    </location>
</feature>
<evidence type="ECO:0000256" key="6">
    <source>
        <dbReference type="SAM" id="MobiDB-lite"/>
    </source>
</evidence>
<keyword evidence="10" id="KW-1185">Reference proteome</keyword>
<dbReference type="InterPro" id="IPR047177">
    <property type="entry name" value="Pept_M20A"/>
</dbReference>
<keyword evidence="2" id="KW-0645">Protease</keyword>
<feature type="compositionally biased region" description="Basic and acidic residues" evidence="6">
    <location>
        <begin position="1"/>
        <end position="12"/>
    </location>
</feature>
<dbReference type="InterPro" id="IPR002933">
    <property type="entry name" value="Peptidase_M20"/>
</dbReference>
<dbReference type="SUPFAM" id="SSF53187">
    <property type="entry name" value="Zn-dependent exopeptidases"/>
    <property type="match status" value="1"/>
</dbReference>
<dbReference type="PROSITE" id="PS00758">
    <property type="entry name" value="ARGE_DAPE_CPG2_1"/>
    <property type="match status" value="1"/>
</dbReference>
<keyword evidence="3" id="KW-0479">Metal-binding</keyword>
<dbReference type="Gene3D" id="1.10.150.900">
    <property type="match status" value="1"/>
</dbReference>
<evidence type="ECO:0000256" key="3">
    <source>
        <dbReference type="ARBA" id="ARBA00022723"/>
    </source>
</evidence>
<dbReference type="Gene3D" id="3.30.70.360">
    <property type="match status" value="1"/>
</dbReference>
<evidence type="ECO:0000259" key="8">
    <source>
        <dbReference type="Pfam" id="PF07687"/>
    </source>
</evidence>
<name>A0ABQ6QYE6_9BACT</name>
<proteinExistence type="inferred from homology"/>
<dbReference type="Gene3D" id="3.40.630.10">
    <property type="entry name" value="Zn peptidases"/>
    <property type="match status" value="1"/>
</dbReference>
<keyword evidence="7" id="KW-1133">Transmembrane helix</keyword>
<feature type="region of interest" description="Disordered" evidence="6">
    <location>
        <begin position="1"/>
        <end position="27"/>
    </location>
</feature>
<dbReference type="InterPro" id="IPR011650">
    <property type="entry name" value="Peptidase_M20_dimer"/>
</dbReference>
<protein>
    <submittedName>
        <fullName evidence="9">M20 family peptidase</fullName>
    </submittedName>
</protein>
<evidence type="ECO:0000256" key="5">
    <source>
        <dbReference type="ARBA" id="ARBA00022833"/>
    </source>
</evidence>
<dbReference type="SUPFAM" id="SSF55031">
    <property type="entry name" value="Bacterial exopeptidase dimerisation domain"/>
    <property type="match status" value="1"/>
</dbReference>
<dbReference type="InterPro" id="IPR036264">
    <property type="entry name" value="Bact_exopeptidase_dim_dom"/>
</dbReference>
<keyword evidence="5" id="KW-0862">Zinc</keyword>
<comment type="similarity">
    <text evidence="1">Belongs to the peptidase M20A family.</text>
</comment>
<gene>
    <name evidence="9" type="ORF">ASNO1_53010</name>
</gene>
<sequence length="510" mass="55243">MVTQRDGRRDAPHLLLRSPVPSPETPEPMKRVLLVLPTLVLLLAGVLVVRTLRFTSRQVSAEPAEPFPVDAAAAAGRLAEALRHRTIAASDGMRADDAAFQALHAGLVTGFPRVHAQLEHEAVGAHAHLYTWKGTEPGLRPVLLMGHLDVVPAEAEATWSHPPFGGVVADGYIHGRGTLDDKGSVLAILEAVEGLLAQDYRPRRTVLLAFGADEEVGGHDGAALVAQRLRERGVRLEAVLDEGGPIGVGLVPGVTAPVALVGVAEKGSARVELKVRSAGGHASMPPRQTAANVLARALVRLEESPFEPELRGGTRALFEYVGPEMGFGMRLLFANTWLFAPLIERRMAGAPSTDASIRTTTAATMLEGSPKPNVLPAQARAVLNVRLLPGDSLEDVRTHVRKVVDDTRVEVAAEGDEASPVSSLDTEGWRQLQRSIRQEFPDVLVAPFLTVAATDARYFHSLSESVYRFVPVRMNREDLTRMHGRDERLSVDEHAAAIRFYAQYLRNTTR</sequence>
<dbReference type="Proteomes" id="UP001342631">
    <property type="component" value="Unassembled WGS sequence"/>
</dbReference>
<keyword evidence="7" id="KW-0812">Transmembrane</keyword>
<dbReference type="Pfam" id="PF01546">
    <property type="entry name" value="Peptidase_M20"/>
    <property type="match status" value="1"/>
</dbReference>
<evidence type="ECO:0000313" key="9">
    <source>
        <dbReference type="EMBL" id="GMU09048.1"/>
    </source>
</evidence>
<keyword evidence="4" id="KW-0378">Hydrolase</keyword>
<accession>A0ABQ6QYE6</accession>
<evidence type="ECO:0000256" key="2">
    <source>
        <dbReference type="ARBA" id="ARBA00022670"/>
    </source>
</evidence>
<reference evidence="9 10" key="1">
    <citation type="journal article" date="2024" name="Arch. Microbiol.">
        <title>Corallococcus caeni sp. nov., a novel myxobacterium isolated from activated sludge.</title>
        <authorList>
            <person name="Tomita S."/>
            <person name="Nakai R."/>
            <person name="Kuroda K."/>
            <person name="Kurashita H."/>
            <person name="Hatamoto M."/>
            <person name="Yamaguchi T."/>
            <person name="Narihiro T."/>
        </authorList>
    </citation>
    <scope>NUCLEOTIDE SEQUENCE [LARGE SCALE GENOMIC DNA]</scope>
    <source>
        <strain evidence="9 10">NO1</strain>
    </source>
</reference>
<dbReference type="EMBL" id="BTTX01000005">
    <property type="protein sequence ID" value="GMU09048.1"/>
    <property type="molecule type" value="Genomic_DNA"/>
</dbReference>
<dbReference type="Pfam" id="PF07687">
    <property type="entry name" value="M20_dimer"/>
    <property type="match status" value="1"/>
</dbReference>
<evidence type="ECO:0000256" key="4">
    <source>
        <dbReference type="ARBA" id="ARBA00022801"/>
    </source>
</evidence>
<dbReference type="PANTHER" id="PTHR45962:SF1">
    <property type="entry name" value="N-FATTY-ACYL-AMINO ACID SYNTHASE_HYDROLASE PM20D1"/>
    <property type="match status" value="1"/>
</dbReference>
<keyword evidence="7" id="KW-0472">Membrane</keyword>
<evidence type="ECO:0000256" key="1">
    <source>
        <dbReference type="ARBA" id="ARBA00006247"/>
    </source>
</evidence>
<evidence type="ECO:0000256" key="7">
    <source>
        <dbReference type="SAM" id="Phobius"/>
    </source>
</evidence>
<dbReference type="PANTHER" id="PTHR45962">
    <property type="entry name" value="N-FATTY-ACYL-AMINO ACID SYNTHASE/HYDROLASE PM20D1"/>
    <property type="match status" value="1"/>
</dbReference>
<dbReference type="InterPro" id="IPR001261">
    <property type="entry name" value="ArgE/DapE_CS"/>
</dbReference>
<feature type="transmembrane region" description="Helical" evidence="7">
    <location>
        <begin position="32"/>
        <end position="52"/>
    </location>
</feature>